<dbReference type="HOGENOM" id="CLU_013133_0_0_1"/>
<evidence type="ECO:0000313" key="9">
    <source>
        <dbReference type="EnsemblProtists" id="EOD21421"/>
    </source>
</evidence>
<evidence type="ECO:0000256" key="1">
    <source>
        <dbReference type="ARBA" id="ARBA00004141"/>
    </source>
</evidence>
<keyword evidence="3 7" id="KW-0812">Transmembrane</keyword>
<reference evidence="9" key="2">
    <citation type="submission" date="2024-10" db="UniProtKB">
        <authorList>
            <consortium name="EnsemblProtists"/>
        </authorList>
    </citation>
    <scope>IDENTIFICATION</scope>
</reference>
<name>A0A0D3JD36_EMIH1</name>
<organism evidence="9 10">
    <name type="scientific">Emiliania huxleyi (strain CCMP1516)</name>
    <dbReference type="NCBI Taxonomy" id="280463"/>
    <lineage>
        <taxon>Eukaryota</taxon>
        <taxon>Haptista</taxon>
        <taxon>Haptophyta</taxon>
        <taxon>Prymnesiophyceae</taxon>
        <taxon>Isochrysidales</taxon>
        <taxon>Noelaerhabdaceae</taxon>
        <taxon>Emiliania</taxon>
    </lineage>
</organism>
<feature type="transmembrane region" description="Helical" evidence="7">
    <location>
        <begin position="292"/>
        <end position="314"/>
    </location>
</feature>
<dbReference type="PANTHER" id="PTHR16172">
    <property type="entry name" value="MAJOR FACILITATOR SUPERFAMILY DOMAIN-CONTAINING PROTEIN 6-LIKE"/>
    <property type="match status" value="1"/>
</dbReference>
<evidence type="ECO:0000256" key="3">
    <source>
        <dbReference type="ARBA" id="ARBA00022692"/>
    </source>
</evidence>
<feature type="transmembrane region" description="Helical" evidence="7">
    <location>
        <begin position="74"/>
        <end position="93"/>
    </location>
</feature>
<dbReference type="InterPro" id="IPR036259">
    <property type="entry name" value="MFS_trans_sf"/>
</dbReference>
<comment type="subcellular location">
    <subcellularLocation>
        <location evidence="1">Membrane</location>
        <topology evidence="1">Multi-pass membrane protein</topology>
    </subcellularLocation>
</comment>
<feature type="transmembrane region" description="Helical" evidence="7">
    <location>
        <begin position="422"/>
        <end position="444"/>
    </location>
</feature>
<dbReference type="SUPFAM" id="SSF103473">
    <property type="entry name" value="MFS general substrate transporter"/>
    <property type="match status" value="1"/>
</dbReference>
<dbReference type="Proteomes" id="UP000013827">
    <property type="component" value="Unassembled WGS sequence"/>
</dbReference>
<sequence>MDASGKLVTIASVVFGLRFLVLAAFHPYLYLWLEQNGFGTHERGVLGSVSSVVRFFAPMMLGFLADWLGSRRTVLFFALTVVNSLAIASLTLAPSSRLAQAGCLVVGALSDCGTLVDAFVMRSLAWAGKAGAAPGARSWGAVSWCIAAPLCGLLADSLGIAALFYAYSLLQLLLLPVILLLPIREAYSTVTQPGRSDAGGSTGAGGNPEAAGSSGDGGGKAGDKNHGEKDGDAVSTDREAPAESFCVRMRRALCGGGRRGKLLCFALPLLSLVGLNMGIGFVWGFIYLKRELHAPGVLVGMSLTAQAAIEVPLFRAASRLVNALGGLRTALLSTSLAAALRFSGWWVAPSPWAVLPFEVGHGWSFALAYTSIAVIGDEFARDGLQATVVGLLSSAMQLGQLGATFGWGFVVEAVGLRSSFAVAAATFGIAACPLPFACAFALCARWRRSRDPALIAAGSARIGREARGRTAAAPREAGVCEQTVEMETSEAVAVV</sequence>
<feature type="transmembrane region" description="Helical" evidence="7">
    <location>
        <begin position="164"/>
        <end position="183"/>
    </location>
</feature>
<dbReference type="PANTHER" id="PTHR16172:SF41">
    <property type="entry name" value="MAJOR FACILITATOR SUPERFAMILY DOMAIN-CONTAINING PROTEIN 6-LIKE"/>
    <property type="match status" value="1"/>
</dbReference>
<comment type="similarity">
    <text evidence="2">Belongs to the major facilitator superfamily. MFSD6 family.</text>
</comment>
<dbReference type="InterPro" id="IPR051717">
    <property type="entry name" value="MFS_MFSD6"/>
</dbReference>
<feature type="transmembrane region" description="Helical" evidence="7">
    <location>
        <begin position="7"/>
        <end position="33"/>
    </location>
</feature>
<dbReference type="Gene3D" id="1.20.1250.20">
    <property type="entry name" value="MFS general substrate transporter like domains"/>
    <property type="match status" value="2"/>
</dbReference>
<dbReference type="KEGG" id="ehx:EMIHUDRAFT_241180"/>
<accession>A0A0D3JD36</accession>
<evidence type="ECO:0000256" key="6">
    <source>
        <dbReference type="SAM" id="MobiDB-lite"/>
    </source>
</evidence>
<evidence type="ECO:0000256" key="5">
    <source>
        <dbReference type="ARBA" id="ARBA00023136"/>
    </source>
</evidence>
<feature type="region of interest" description="Disordered" evidence="6">
    <location>
        <begin position="192"/>
        <end position="236"/>
    </location>
</feature>
<reference evidence="10" key="1">
    <citation type="journal article" date="2013" name="Nature">
        <title>Pan genome of the phytoplankton Emiliania underpins its global distribution.</title>
        <authorList>
            <person name="Read B.A."/>
            <person name="Kegel J."/>
            <person name="Klute M.J."/>
            <person name="Kuo A."/>
            <person name="Lefebvre S.C."/>
            <person name="Maumus F."/>
            <person name="Mayer C."/>
            <person name="Miller J."/>
            <person name="Monier A."/>
            <person name="Salamov A."/>
            <person name="Young J."/>
            <person name="Aguilar M."/>
            <person name="Claverie J.M."/>
            <person name="Frickenhaus S."/>
            <person name="Gonzalez K."/>
            <person name="Herman E.K."/>
            <person name="Lin Y.C."/>
            <person name="Napier J."/>
            <person name="Ogata H."/>
            <person name="Sarno A.F."/>
            <person name="Shmutz J."/>
            <person name="Schroeder D."/>
            <person name="de Vargas C."/>
            <person name="Verret F."/>
            <person name="von Dassow P."/>
            <person name="Valentin K."/>
            <person name="Van de Peer Y."/>
            <person name="Wheeler G."/>
            <person name="Dacks J.B."/>
            <person name="Delwiche C.F."/>
            <person name="Dyhrman S.T."/>
            <person name="Glockner G."/>
            <person name="John U."/>
            <person name="Richards T."/>
            <person name="Worden A.Z."/>
            <person name="Zhang X."/>
            <person name="Grigoriev I.V."/>
            <person name="Allen A.E."/>
            <person name="Bidle K."/>
            <person name="Borodovsky M."/>
            <person name="Bowler C."/>
            <person name="Brownlee C."/>
            <person name="Cock J.M."/>
            <person name="Elias M."/>
            <person name="Gladyshev V.N."/>
            <person name="Groth M."/>
            <person name="Guda C."/>
            <person name="Hadaegh A."/>
            <person name="Iglesias-Rodriguez M.D."/>
            <person name="Jenkins J."/>
            <person name="Jones B.M."/>
            <person name="Lawson T."/>
            <person name="Leese F."/>
            <person name="Lindquist E."/>
            <person name="Lobanov A."/>
            <person name="Lomsadze A."/>
            <person name="Malik S.B."/>
            <person name="Marsh M.E."/>
            <person name="Mackinder L."/>
            <person name="Mock T."/>
            <person name="Mueller-Roeber B."/>
            <person name="Pagarete A."/>
            <person name="Parker M."/>
            <person name="Probert I."/>
            <person name="Quesneville H."/>
            <person name="Raines C."/>
            <person name="Rensing S.A."/>
            <person name="Riano-Pachon D.M."/>
            <person name="Richier S."/>
            <person name="Rokitta S."/>
            <person name="Shiraiwa Y."/>
            <person name="Soanes D.M."/>
            <person name="van der Giezen M."/>
            <person name="Wahlund T.M."/>
            <person name="Williams B."/>
            <person name="Wilson W."/>
            <person name="Wolfe G."/>
            <person name="Wurch L.L."/>
        </authorList>
    </citation>
    <scope>NUCLEOTIDE SEQUENCE</scope>
</reference>
<feature type="transmembrane region" description="Helical" evidence="7">
    <location>
        <begin position="388"/>
        <end position="410"/>
    </location>
</feature>
<evidence type="ECO:0000256" key="4">
    <source>
        <dbReference type="ARBA" id="ARBA00022989"/>
    </source>
</evidence>
<feature type="transmembrane region" description="Helical" evidence="7">
    <location>
        <begin position="262"/>
        <end position="286"/>
    </location>
</feature>
<keyword evidence="5 7" id="KW-0472">Membrane</keyword>
<feature type="compositionally biased region" description="Basic and acidic residues" evidence="6">
    <location>
        <begin position="221"/>
        <end position="236"/>
    </location>
</feature>
<dbReference type="STRING" id="2903.R1EEJ5"/>
<dbReference type="PaxDb" id="2903-EOD21421"/>
<dbReference type="InterPro" id="IPR024989">
    <property type="entry name" value="MFS_assoc_dom"/>
</dbReference>
<evidence type="ECO:0000256" key="7">
    <source>
        <dbReference type="SAM" id="Phobius"/>
    </source>
</evidence>
<dbReference type="RefSeq" id="XP_005773850.1">
    <property type="nucleotide sequence ID" value="XM_005773793.1"/>
</dbReference>
<keyword evidence="10" id="KW-1185">Reference proteome</keyword>
<feature type="domain" description="Major facilitator superfamily associated" evidence="8">
    <location>
        <begin position="14"/>
        <end position="420"/>
    </location>
</feature>
<evidence type="ECO:0000256" key="2">
    <source>
        <dbReference type="ARBA" id="ARBA00005241"/>
    </source>
</evidence>
<dbReference type="Pfam" id="PF12832">
    <property type="entry name" value="MFS_1_like"/>
    <property type="match status" value="1"/>
</dbReference>
<proteinExistence type="inferred from homology"/>
<protein>
    <recommendedName>
        <fullName evidence="8">Major facilitator superfamily associated domain-containing protein</fullName>
    </recommendedName>
</protein>
<evidence type="ECO:0000259" key="8">
    <source>
        <dbReference type="Pfam" id="PF12832"/>
    </source>
</evidence>
<feature type="transmembrane region" description="Helical" evidence="7">
    <location>
        <begin position="360"/>
        <end position="376"/>
    </location>
</feature>
<feature type="transmembrane region" description="Helical" evidence="7">
    <location>
        <begin position="326"/>
        <end position="348"/>
    </location>
</feature>
<dbReference type="EnsemblProtists" id="EOD21421">
    <property type="protein sequence ID" value="EOD21421"/>
    <property type="gene ID" value="EMIHUDRAFT_241180"/>
</dbReference>
<dbReference type="GeneID" id="17266972"/>
<dbReference type="AlphaFoldDB" id="A0A0D3JD36"/>
<keyword evidence="4 7" id="KW-1133">Transmembrane helix</keyword>
<feature type="transmembrane region" description="Helical" evidence="7">
    <location>
        <begin position="45"/>
        <end position="67"/>
    </location>
</feature>
<evidence type="ECO:0000313" key="10">
    <source>
        <dbReference type="Proteomes" id="UP000013827"/>
    </source>
</evidence>
<dbReference type="GO" id="GO:0016020">
    <property type="term" value="C:membrane"/>
    <property type="evidence" value="ECO:0007669"/>
    <property type="project" value="UniProtKB-SubCell"/>
</dbReference>